<comment type="function">
    <text evidence="1">May bind long-chain fatty acids, such as palmitate, and may play a role in lipid transport or fatty acid metabolism.</text>
</comment>
<dbReference type="InterPro" id="IPR003797">
    <property type="entry name" value="DegV"/>
</dbReference>
<dbReference type="Pfam" id="PF02645">
    <property type="entry name" value="DegV"/>
    <property type="match status" value="1"/>
</dbReference>
<comment type="caution">
    <text evidence="3">The sequence shown here is derived from an EMBL/GenBank/DDBJ whole genome shotgun (WGS) entry which is preliminary data.</text>
</comment>
<dbReference type="Gene3D" id="3.40.50.10170">
    <property type="match status" value="1"/>
</dbReference>
<reference evidence="3" key="2">
    <citation type="journal article" date="2021" name="PeerJ">
        <title>Extensive microbial diversity within the chicken gut microbiome revealed by metagenomics and culture.</title>
        <authorList>
            <person name="Gilroy R."/>
            <person name="Ravi A."/>
            <person name="Getino M."/>
            <person name="Pursley I."/>
            <person name="Horton D.L."/>
            <person name="Alikhan N.F."/>
            <person name="Baker D."/>
            <person name="Gharbi K."/>
            <person name="Hall N."/>
            <person name="Watson M."/>
            <person name="Adriaenssens E.M."/>
            <person name="Foster-Nyarko E."/>
            <person name="Jarju S."/>
            <person name="Secka A."/>
            <person name="Antonio M."/>
            <person name="Oren A."/>
            <person name="Chaudhuri R.R."/>
            <person name="La Ragione R."/>
            <person name="Hildebrand F."/>
            <person name="Pallen M.J."/>
        </authorList>
    </citation>
    <scope>NUCLEOTIDE SEQUENCE</scope>
    <source>
        <strain evidence="3">ChiHile30-977</strain>
    </source>
</reference>
<accession>A0A9D0YXT4</accession>
<sequence length="282" mass="31094">MPIRKTAIVTDSACDLENSLLEKYHIKFVPLRLVYQGGEVRDRLEVSAEQVYDMLSREIPKTSLPLPEDVLRVYDELADEGYTDAVHISISSGLSGTYNMVRILASEYKRLNVRVVDSKTLSMQEGLIVLSCARLLEKTQDVEEIAAYAVALREKSLGMFVIRTLEYLRKGGRIGLVEGVLGTMLQIKPVIFVNTDGIYQTIAKARGHVNALDAMLREMARRFSGARVRLAVVHGAAPEEGGKLLARLRGLLNIEEEFLCPVSPVLGVHTGAGLLGVIAMEV</sequence>
<reference evidence="3" key="1">
    <citation type="submission" date="2020-10" db="EMBL/GenBank/DDBJ databases">
        <authorList>
            <person name="Gilroy R."/>
        </authorList>
    </citation>
    <scope>NUCLEOTIDE SEQUENCE</scope>
    <source>
        <strain evidence="3">ChiHile30-977</strain>
    </source>
</reference>
<dbReference type="AlphaFoldDB" id="A0A9D0YXT4"/>
<evidence type="ECO:0000256" key="1">
    <source>
        <dbReference type="ARBA" id="ARBA00003238"/>
    </source>
</evidence>
<dbReference type="GO" id="GO:0008289">
    <property type="term" value="F:lipid binding"/>
    <property type="evidence" value="ECO:0007669"/>
    <property type="project" value="UniProtKB-KW"/>
</dbReference>
<dbReference type="Proteomes" id="UP000886819">
    <property type="component" value="Unassembled WGS sequence"/>
</dbReference>
<dbReference type="InterPro" id="IPR043168">
    <property type="entry name" value="DegV_C"/>
</dbReference>
<evidence type="ECO:0000256" key="2">
    <source>
        <dbReference type="ARBA" id="ARBA00023121"/>
    </source>
</evidence>
<dbReference type="EMBL" id="DVFI01000139">
    <property type="protein sequence ID" value="HIQ63927.1"/>
    <property type="molecule type" value="Genomic_DNA"/>
</dbReference>
<keyword evidence="2" id="KW-0446">Lipid-binding</keyword>
<dbReference type="PROSITE" id="PS51482">
    <property type="entry name" value="DEGV"/>
    <property type="match status" value="1"/>
</dbReference>
<name>A0A9D0YXT4_9FIRM</name>
<dbReference type="InterPro" id="IPR050270">
    <property type="entry name" value="DegV_domain_contain"/>
</dbReference>
<evidence type="ECO:0000313" key="3">
    <source>
        <dbReference type="EMBL" id="HIQ63927.1"/>
    </source>
</evidence>
<dbReference type="SUPFAM" id="SSF82549">
    <property type="entry name" value="DAK1/DegV-like"/>
    <property type="match status" value="1"/>
</dbReference>
<proteinExistence type="predicted"/>
<organism evidence="3 4">
    <name type="scientific">Candidatus Avichristensenella intestinipullorum</name>
    <dbReference type="NCBI Taxonomy" id="2840693"/>
    <lineage>
        <taxon>Bacteria</taxon>
        <taxon>Bacillati</taxon>
        <taxon>Bacillota</taxon>
        <taxon>Clostridia</taxon>
        <taxon>Candidatus Avichristensenella</taxon>
    </lineage>
</organism>
<dbReference type="Gene3D" id="3.30.1180.10">
    <property type="match status" value="1"/>
</dbReference>
<dbReference type="NCBIfam" id="TIGR00762">
    <property type="entry name" value="DegV"/>
    <property type="match status" value="1"/>
</dbReference>
<evidence type="ECO:0000313" key="4">
    <source>
        <dbReference type="Proteomes" id="UP000886819"/>
    </source>
</evidence>
<dbReference type="PANTHER" id="PTHR33434">
    <property type="entry name" value="DEGV DOMAIN-CONTAINING PROTEIN DR_1986-RELATED"/>
    <property type="match status" value="1"/>
</dbReference>
<protein>
    <submittedName>
        <fullName evidence="3">DegV family protein</fullName>
    </submittedName>
</protein>
<dbReference type="PANTHER" id="PTHR33434:SF3">
    <property type="entry name" value="DEGV DOMAIN-CONTAINING PROTEIN YITS"/>
    <property type="match status" value="1"/>
</dbReference>
<gene>
    <name evidence="3" type="ORF">IAA66_10185</name>
</gene>